<evidence type="ECO:0000313" key="1">
    <source>
        <dbReference type="EMBL" id="KAL2831107.1"/>
    </source>
</evidence>
<comment type="caution">
    <text evidence="1">The sequence shown here is derived from an EMBL/GenBank/DDBJ whole genome shotgun (WGS) entry which is preliminary data.</text>
</comment>
<sequence length="528" mass="58617">MNAVQEPDDSSLLMVQSLVDKLGRHTFGQAAFDFSECLSFLCRALSIAIVSFAGSHVCAFDISNLGEEVYDIPVGLGYSFVRRPLACLDGLIGGPLWVLGKNERTQDHFRLMLSLTVQDLQQLWRPVWMVGRTEDAAVLIRTERGYVVPLPAPEQTLAHIPEIISHWTDDLPGSFFSEDPAEQHLLINQESQLLIGVNDGERKMGITINNRCRADINQIQRQIVSELKLPGTCKSYYVGDGYEVNLTGGYQINARIAKKFKKMPARTHKSALIAYCASPATELLPVLKLLVGLEVSACTGNSRRVSLWDIIQLSRVKQRGADPGYTQGGCGQIDEIIDITEGYRAFKQATARRKLVNAILALEHTGANHQGQLQALWPFSDCPQVRHISSSTWGRKNNWLSAVKDTPDASTFAVFSQRCLEVESSSFPLNFSGCFQQCTPQPSLPTALFTRVFIEDPIGRRNRVRSGNDLRMGETSLEVMGTQLGAPLVVFAMVKRTRLSSWFSGAIRIQEHVDLNNLVGNSLMMITF</sequence>
<gene>
    <name evidence="1" type="ORF">BDW59DRAFT_158052</name>
</gene>
<proteinExistence type="predicted"/>
<evidence type="ECO:0000313" key="2">
    <source>
        <dbReference type="Proteomes" id="UP001610335"/>
    </source>
</evidence>
<accession>A0ABR4IU52</accession>
<dbReference type="EMBL" id="JBFXLS010000010">
    <property type="protein sequence ID" value="KAL2831107.1"/>
    <property type="molecule type" value="Genomic_DNA"/>
</dbReference>
<reference evidence="1 2" key="1">
    <citation type="submission" date="2024-07" db="EMBL/GenBank/DDBJ databases">
        <title>Section-level genome sequencing and comparative genomics of Aspergillus sections Usti and Cavernicolus.</title>
        <authorList>
            <consortium name="Lawrence Berkeley National Laboratory"/>
            <person name="Nybo J.L."/>
            <person name="Vesth T.C."/>
            <person name="Theobald S."/>
            <person name="Frisvad J.C."/>
            <person name="Larsen T.O."/>
            <person name="Kjaerboelling I."/>
            <person name="Rothschild-Mancinelli K."/>
            <person name="Lyhne E.K."/>
            <person name="Kogle M.E."/>
            <person name="Barry K."/>
            <person name="Clum A."/>
            <person name="Na H."/>
            <person name="Ledsgaard L."/>
            <person name="Lin J."/>
            <person name="Lipzen A."/>
            <person name="Kuo A."/>
            <person name="Riley R."/>
            <person name="Mondo S."/>
            <person name="LaButti K."/>
            <person name="Haridas S."/>
            <person name="Pangalinan J."/>
            <person name="Salamov A.A."/>
            <person name="Simmons B.A."/>
            <person name="Magnuson J.K."/>
            <person name="Chen J."/>
            <person name="Drula E."/>
            <person name="Henrissat B."/>
            <person name="Wiebenga A."/>
            <person name="Lubbers R.J."/>
            <person name="Gomes A.C."/>
            <person name="Makela M.R."/>
            <person name="Stajich J."/>
            <person name="Grigoriev I.V."/>
            <person name="Mortensen U.H."/>
            <person name="De vries R.P."/>
            <person name="Baker S.E."/>
            <person name="Andersen M.R."/>
        </authorList>
    </citation>
    <scope>NUCLEOTIDE SEQUENCE [LARGE SCALE GENOMIC DNA]</scope>
    <source>
        <strain evidence="1 2">CBS 600.67</strain>
    </source>
</reference>
<protein>
    <submittedName>
        <fullName evidence="1">Uncharacterized protein</fullName>
    </submittedName>
</protein>
<organism evidence="1 2">
    <name type="scientific">Aspergillus cavernicola</name>
    <dbReference type="NCBI Taxonomy" id="176166"/>
    <lineage>
        <taxon>Eukaryota</taxon>
        <taxon>Fungi</taxon>
        <taxon>Dikarya</taxon>
        <taxon>Ascomycota</taxon>
        <taxon>Pezizomycotina</taxon>
        <taxon>Eurotiomycetes</taxon>
        <taxon>Eurotiomycetidae</taxon>
        <taxon>Eurotiales</taxon>
        <taxon>Aspergillaceae</taxon>
        <taxon>Aspergillus</taxon>
        <taxon>Aspergillus subgen. Nidulantes</taxon>
    </lineage>
</organism>
<keyword evidence="2" id="KW-1185">Reference proteome</keyword>
<name>A0ABR4IU52_9EURO</name>
<dbReference type="Proteomes" id="UP001610335">
    <property type="component" value="Unassembled WGS sequence"/>
</dbReference>